<dbReference type="EMBL" id="JAULSR010000003">
    <property type="protein sequence ID" value="KAK0624608.1"/>
    <property type="molecule type" value="Genomic_DNA"/>
</dbReference>
<accession>A0AA40C521</accession>
<protein>
    <submittedName>
        <fullName evidence="3">Uncharacterized protein</fullName>
    </submittedName>
</protein>
<proteinExistence type="predicted"/>
<evidence type="ECO:0000313" key="4">
    <source>
        <dbReference type="Proteomes" id="UP001174934"/>
    </source>
</evidence>
<gene>
    <name evidence="3" type="ORF">B0T17DRAFT_246843</name>
</gene>
<reference evidence="3" key="1">
    <citation type="submission" date="2023-06" db="EMBL/GenBank/DDBJ databases">
        <title>Genome-scale phylogeny and comparative genomics of the fungal order Sordariales.</title>
        <authorList>
            <consortium name="Lawrence Berkeley National Laboratory"/>
            <person name="Hensen N."/>
            <person name="Bonometti L."/>
            <person name="Westerberg I."/>
            <person name="Brannstrom I.O."/>
            <person name="Guillou S."/>
            <person name="Cros-Aarteil S."/>
            <person name="Calhoun S."/>
            <person name="Haridas S."/>
            <person name="Kuo A."/>
            <person name="Mondo S."/>
            <person name="Pangilinan J."/>
            <person name="Riley R."/>
            <person name="LaButti K."/>
            <person name="Andreopoulos B."/>
            <person name="Lipzen A."/>
            <person name="Chen C."/>
            <person name="Yanf M."/>
            <person name="Daum C."/>
            <person name="Ng V."/>
            <person name="Clum A."/>
            <person name="Steindorff A."/>
            <person name="Ohm R."/>
            <person name="Martin F."/>
            <person name="Silar P."/>
            <person name="Natvig D."/>
            <person name="Lalanne C."/>
            <person name="Gautier V."/>
            <person name="Ament-velasquez S.L."/>
            <person name="Kruys A."/>
            <person name="Hutchinson M.I."/>
            <person name="Powell A.J."/>
            <person name="Barry K."/>
            <person name="Miller A.N."/>
            <person name="Grigoriev I.V."/>
            <person name="Debuchy R."/>
            <person name="Gladieux P."/>
            <person name="Thoren M.H."/>
            <person name="Johannesson H."/>
        </authorList>
    </citation>
    <scope>NUCLEOTIDE SEQUENCE</scope>
    <source>
        <strain evidence="3">SMH3391-2</strain>
    </source>
</reference>
<feature type="region of interest" description="Disordered" evidence="1">
    <location>
        <begin position="74"/>
        <end position="97"/>
    </location>
</feature>
<keyword evidence="4" id="KW-1185">Reference proteome</keyword>
<name>A0AA40C521_9PEZI</name>
<dbReference type="Proteomes" id="UP001174934">
    <property type="component" value="Unassembled WGS sequence"/>
</dbReference>
<feature type="region of interest" description="Disordered" evidence="1">
    <location>
        <begin position="108"/>
        <end position="127"/>
    </location>
</feature>
<evidence type="ECO:0000256" key="2">
    <source>
        <dbReference type="SAM" id="Phobius"/>
    </source>
</evidence>
<evidence type="ECO:0000256" key="1">
    <source>
        <dbReference type="SAM" id="MobiDB-lite"/>
    </source>
</evidence>
<dbReference type="AlphaFoldDB" id="A0AA40C521"/>
<organism evidence="3 4">
    <name type="scientific">Bombardia bombarda</name>
    <dbReference type="NCBI Taxonomy" id="252184"/>
    <lineage>
        <taxon>Eukaryota</taxon>
        <taxon>Fungi</taxon>
        <taxon>Dikarya</taxon>
        <taxon>Ascomycota</taxon>
        <taxon>Pezizomycotina</taxon>
        <taxon>Sordariomycetes</taxon>
        <taxon>Sordariomycetidae</taxon>
        <taxon>Sordariales</taxon>
        <taxon>Lasiosphaeriaceae</taxon>
        <taxon>Bombardia</taxon>
    </lineage>
</organism>
<evidence type="ECO:0000313" key="3">
    <source>
        <dbReference type="EMBL" id="KAK0624608.1"/>
    </source>
</evidence>
<keyword evidence="2" id="KW-1133">Transmembrane helix</keyword>
<keyword evidence="2" id="KW-0472">Membrane</keyword>
<comment type="caution">
    <text evidence="3">The sequence shown here is derived from an EMBL/GenBank/DDBJ whole genome shotgun (WGS) entry which is preliminary data.</text>
</comment>
<feature type="transmembrane region" description="Helical" evidence="2">
    <location>
        <begin position="7"/>
        <end position="27"/>
    </location>
</feature>
<sequence length="127" mass="14335">MRTACEVCHLVVFLMPRILKAMLIVLVCIVCHHARRCCNAVTRLDAGREREKDASPELPAHLSRCLLKLGRAGTTQHGREVAGDNQRWEVSREKQARPTFSSFKVWSSTSSRVVSNQQRMVPSPLPK</sequence>
<keyword evidence="2" id="KW-0812">Transmembrane</keyword>
<feature type="compositionally biased region" description="Basic and acidic residues" evidence="1">
    <location>
        <begin position="77"/>
        <end position="96"/>
    </location>
</feature>